<dbReference type="InterPro" id="IPR001067">
    <property type="entry name" value="Nuc_translocat"/>
</dbReference>
<feature type="compositionally biased region" description="Polar residues" evidence="6">
    <location>
        <begin position="441"/>
        <end position="456"/>
    </location>
</feature>
<dbReference type="SUPFAM" id="SSF55785">
    <property type="entry name" value="PYP-like sensor domain (PAS domain)"/>
    <property type="match status" value="2"/>
</dbReference>
<organism evidence="9 10">
    <name type="scientific">Photinus pyralis</name>
    <name type="common">Common eastern firefly</name>
    <name type="synonym">Lampyris pyralis</name>
    <dbReference type="NCBI Taxonomy" id="7054"/>
    <lineage>
        <taxon>Eukaryota</taxon>
        <taxon>Metazoa</taxon>
        <taxon>Ecdysozoa</taxon>
        <taxon>Arthropoda</taxon>
        <taxon>Hexapoda</taxon>
        <taxon>Insecta</taxon>
        <taxon>Pterygota</taxon>
        <taxon>Neoptera</taxon>
        <taxon>Endopterygota</taxon>
        <taxon>Coleoptera</taxon>
        <taxon>Polyphaga</taxon>
        <taxon>Elateriformia</taxon>
        <taxon>Elateroidea</taxon>
        <taxon>Lampyridae</taxon>
        <taxon>Lampyrinae</taxon>
        <taxon>Photinus</taxon>
    </lineage>
</organism>
<dbReference type="InParanoid" id="A0A5N4AEE8"/>
<evidence type="ECO:0000313" key="10">
    <source>
        <dbReference type="Proteomes" id="UP000327044"/>
    </source>
</evidence>
<dbReference type="Gene3D" id="4.10.280.10">
    <property type="entry name" value="Helix-loop-helix DNA-binding domain"/>
    <property type="match status" value="1"/>
</dbReference>
<sequence length="532" mass="60442">MSGALRGNNKRFFCLQVKMSMDSGDCETEEDSAPEACVSPEGPLLPSSREMRNRAEKMRRDKLNSFIGELATLVPMVARSAKRMDKTSILRLTATHLRIYQTLLNGKNSQTEDDFPKVDQFVLEQLVFEQLSGFLLILTNTGKIVFVSHTVENLLGHLQTDLMGQSIYNITYTDDHDRMRLHIGSEDLICTEWRKYFNARLKRAGPRSETPVYEMVTFMGMQRTARNAESRNGSNSKDVVSSSGSSNNVLIFFVKLSRPEAVVDRLIEATKDEYVTRHLVDGRITTADQRISYVAGYMTEEVSGISAFKFMHRDDVRWVMIALRQMYDRGESRGSSCYRLLSRTGQFIYLKTYGFLEINNSGTVESFVCINALVSEEEGQRLIREMKERYSALIKAENPLAITSCGEADTTVQSVEDPQELELAIAHLVTNLPLSPDSESRSTPSPQSAFENQDCPNTEERHTCSPNLPHPIRIKTVSKRPPSTDLGMNLYKRRKSAADHLHSPPYQRPILEEIAHKKNNTYQQDQFLRHKV</sequence>
<feature type="domain" description="PAS" evidence="7">
    <location>
        <begin position="127"/>
        <end position="180"/>
    </location>
</feature>
<dbReference type="GO" id="GO:0005737">
    <property type="term" value="C:cytoplasm"/>
    <property type="evidence" value="ECO:0007669"/>
    <property type="project" value="InterPro"/>
</dbReference>
<keyword evidence="5" id="KW-0539">Nucleus</keyword>
<dbReference type="SUPFAM" id="SSF47459">
    <property type="entry name" value="HLH, helix-loop-helix DNA-binding domain"/>
    <property type="match status" value="1"/>
</dbReference>
<keyword evidence="10" id="KW-1185">Reference proteome</keyword>
<gene>
    <name evidence="9" type="ORF">PPYR_09761</name>
</gene>
<feature type="domain" description="BHLH" evidence="8">
    <location>
        <begin position="47"/>
        <end position="100"/>
    </location>
</feature>
<dbReference type="FunCoup" id="A0A5N4AEE8">
    <property type="interactions" value="11"/>
</dbReference>
<dbReference type="PANTHER" id="PTHR23042">
    <property type="entry name" value="CIRCADIAN PROTEIN CLOCK/ARNT/BMAL/PAS"/>
    <property type="match status" value="1"/>
</dbReference>
<keyword evidence="4" id="KW-0804">Transcription</keyword>
<dbReference type="InterPro" id="IPR036638">
    <property type="entry name" value="HLH_DNA-bd_sf"/>
</dbReference>
<dbReference type="AlphaFoldDB" id="A0A5N4AEE8"/>
<dbReference type="GO" id="GO:0005634">
    <property type="term" value="C:nucleus"/>
    <property type="evidence" value="ECO:0007669"/>
    <property type="project" value="InterPro"/>
</dbReference>
<feature type="region of interest" description="Disordered" evidence="6">
    <location>
        <begin position="225"/>
        <end position="244"/>
    </location>
</feature>
<evidence type="ECO:0000313" key="9">
    <source>
        <dbReference type="EMBL" id="KAB0795700.1"/>
    </source>
</evidence>
<evidence type="ECO:0000256" key="2">
    <source>
        <dbReference type="ARBA" id="ARBA00023015"/>
    </source>
</evidence>
<feature type="compositionally biased region" description="Low complexity" evidence="6">
    <location>
        <begin position="232"/>
        <end position="244"/>
    </location>
</feature>
<dbReference type="PROSITE" id="PS50888">
    <property type="entry name" value="BHLH"/>
    <property type="match status" value="1"/>
</dbReference>
<dbReference type="PROSITE" id="PS50112">
    <property type="entry name" value="PAS"/>
    <property type="match status" value="2"/>
</dbReference>
<feature type="compositionally biased region" description="Acidic residues" evidence="6">
    <location>
        <begin position="24"/>
        <end position="33"/>
    </location>
</feature>
<dbReference type="GO" id="GO:0003677">
    <property type="term" value="F:DNA binding"/>
    <property type="evidence" value="ECO:0007669"/>
    <property type="project" value="UniProtKB-KW"/>
</dbReference>
<dbReference type="GO" id="GO:0003700">
    <property type="term" value="F:DNA-binding transcription factor activity"/>
    <property type="evidence" value="ECO:0007669"/>
    <property type="project" value="InterPro"/>
</dbReference>
<dbReference type="SMART" id="SM00091">
    <property type="entry name" value="PAS"/>
    <property type="match status" value="2"/>
</dbReference>
<dbReference type="CDD" id="cd11391">
    <property type="entry name" value="bHLH_PAS"/>
    <property type="match status" value="1"/>
</dbReference>
<keyword evidence="1" id="KW-0677">Repeat</keyword>
<dbReference type="PRINTS" id="PR00785">
    <property type="entry name" value="NCTRNSLOCATR"/>
</dbReference>
<evidence type="ECO:0000259" key="7">
    <source>
        <dbReference type="PROSITE" id="PS50112"/>
    </source>
</evidence>
<dbReference type="Gene3D" id="3.30.450.20">
    <property type="entry name" value="PAS domain"/>
    <property type="match status" value="2"/>
</dbReference>
<evidence type="ECO:0000256" key="6">
    <source>
        <dbReference type="SAM" id="MobiDB-lite"/>
    </source>
</evidence>
<keyword evidence="2" id="KW-0805">Transcription regulation</keyword>
<dbReference type="EMBL" id="VVIM01000007">
    <property type="protein sequence ID" value="KAB0795700.1"/>
    <property type="molecule type" value="Genomic_DNA"/>
</dbReference>
<dbReference type="GO" id="GO:0046983">
    <property type="term" value="F:protein dimerization activity"/>
    <property type="evidence" value="ECO:0007669"/>
    <property type="project" value="InterPro"/>
</dbReference>
<dbReference type="InterPro" id="IPR050933">
    <property type="entry name" value="Circadian_TF"/>
</dbReference>
<dbReference type="CDD" id="cd00130">
    <property type="entry name" value="PAS"/>
    <property type="match status" value="2"/>
</dbReference>
<proteinExistence type="predicted"/>
<dbReference type="GO" id="GO:0005667">
    <property type="term" value="C:transcription regulator complex"/>
    <property type="evidence" value="ECO:0007669"/>
    <property type="project" value="InterPro"/>
</dbReference>
<name>A0A5N4AEE8_PHOPY</name>
<evidence type="ECO:0000256" key="4">
    <source>
        <dbReference type="ARBA" id="ARBA00023163"/>
    </source>
</evidence>
<feature type="region of interest" description="Disordered" evidence="6">
    <location>
        <begin position="24"/>
        <end position="47"/>
    </location>
</feature>
<comment type="caution">
    <text evidence="9">The sequence shown here is derived from an EMBL/GenBank/DDBJ whole genome shotgun (WGS) entry which is preliminary data.</text>
</comment>
<evidence type="ECO:0000256" key="5">
    <source>
        <dbReference type="ARBA" id="ARBA00023242"/>
    </source>
</evidence>
<reference evidence="9 10" key="1">
    <citation type="journal article" date="2018" name="Elife">
        <title>Firefly genomes illuminate parallel origins of bioluminescence in beetles.</title>
        <authorList>
            <person name="Fallon T.R."/>
            <person name="Lower S.E."/>
            <person name="Chang C.H."/>
            <person name="Bessho-Uehara M."/>
            <person name="Martin G.J."/>
            <person name="Bewick A.J."/>
            <person name="Behringer M."/>
            <person name="Debat H.J."/>
            <person name="Wong I."/>
            <person name="Day J.C."/>
            <person name="Suvorov A."/>
            <person name="Silva C.J."/>
            <person name="Stanger-Hall K.F."/>
            <person name="Hall D.W."/>
            <person name="Schmitz R.J."/>
            <person name="Nelson D.R."/>
            <person name="Lewis S.M."/>
            <person name="Shigenobu S."/>
            <person name="Bybee S.M."/>
            <person name="Larracuente A.M."/>
            <person name="Oba Y."/>
            <person name="Weng J.K."/>
        </authorList>
    </citation>
    <scope>NUCLEOTIDE SEQUENCE [LARGE SCALE GENOMIC DNA]</scope>
    <source>
        <strain evidence="9">1611_PpyrPB1</strain>
        <tissue evidence="9">Whole body</tissue>
    </source>
</reference>
<dbReference type="InterPro" id="IPR011598">
    <property type="entry name" value="bHLH_dom"/>
</dbReference>
<dbReference type="InterPro" id="IPR035965">
    <property type="entry name" value="PAS-like_dom_sf"/>
</dbReference>
<evidence type="ECO:0000256" key="3">
    <source>
        <dbReference type="ARBA" id="ARBA00023125"/>
    </source>
</evidence>
<protein>
    <submittedName>
        <fullName evidence="9">Uncharacterized protein</fullName>
    </submittedName>
</protein>
<accession>A0A5N4AEE8</accession>
<evidence type="ECO:0000259" key="8">
    <source>
        <dbReference type="PROSITE" id="PS50888"/>
    </source>
</evidence>
<dbReference type="GO" id="GO:0045944">
    <property type="term" value="P:positive regulation of transcription by RNA polymerase II"/>
    <property type="evidence" value="ECO:0007669"/>
    <property type="project" value="UniProtKB-ARBA"/>
</dbReference>
<dbReference type="SMART" id="SM00353">
    <property type="entry name" value="HLH"/>
    <property type="match status" value="1"/>
</dbReference>
<keyword evidence="3" id="KW-0238">DNA-binding</keyword>
<dbReference type="Proteomes" id="UP000327044">
    <property type="component" value="Unassembled WGS sequence"/>
</dbReference>
<feature type="domain" description="PAS" evidence="7">
    <location>
        <begin position="259"/>
        <end position="330"/>
    </location>
</feature>
<feature type="region of interest" description="Disordered" evidence="6">
    <location>
        <begin position="434"/>
        <end position="467"/>
    </location>
</feature>
<evidence type="ECO:0000256" key="1">
    <source>
        <dbReference type="ARBA" id="ARBA00022737"/>
    </source>
</evidence>
<dbReference type="Pfam" id="PF14598">
    <property type="entry name" value="PAS_11"/>
    <property type="match status" value="1"/>
</dbReference>
<dbReference type="InterPro" id="IPR000014">
    <property type="entry name" value="PAS"/>
</dbReference>
<dbReference type="Pfam" id="PF00010">
    <property type="entry name" value="HLH"/>
    <property type="match status" value="1"/>
</dbReference>